<feature type="region of interest" description="Disordered" evidence="8">
    <location>
        <begin position="566"/>
        <end position="607"/>
    </location>
</feature>
<keyword evidence="7 9" id="KW-0472">Membrane</keyword>
<accession>A0A1Q3E1V0</accession>
<feature type="transmembrane region" description="Helical" evidence="9">
    <location>
        <begin position="137"/>
        <end position="163"/>
    </location>
</feature>
<feature type="compositionally biased region" description="Polar residues" evidence="8">
    <location>
        <begin position="31"/>
        <end position="47"/>
    </location>
</feature>
<dbReference type="NCBIfam" id="TIGR00711">
    <property type="entry name" value="efflux_EmrB"/>
    <property type="match status" value="1"/>
</dbReference>
<evidence type="ECO:0000259" key="10">
    <source>
        <dbReference type="PROSITE" id="PS50850"/>
    </source>
</evidence>
<dbReference type="InterPro" id="IPR020846">
    <property type="entry name" value="MFS_dom"/>
</dbReference>
<evidence type="ECO:0000256" key="8">
    <source>
        <dbReference type="SAM" id="MobiDB-lite"/>
    </source>
</evidence>
<dbReference type="FunFam" id="1.20.1720.10:FF:000013">
    <property type="entry name" value="Related to multidrug resistance proteins"/>
    <property type="match status" value="1"/>
</dbReference>
<dbReference type="Gene3D" id="1.20.1250.20">
    <property type="entry name" value="MFS general substrate transporter like domains"/>
    <property type="match status" value="1"/>
</dbReference>
<feature type="transmembrane region" description="Helical" evidence="9">
    <location>
        <begin position="6"/>
        <end position="24"/>
    </location>
</feature>
<feature type="transmembrane region" description="Helical" evidence="9">
    <location>
        <begin position="264"/>
        <end position="281"/>
    </location>
</feature>
<comment type="subcellular location">
    <subcellularLocation>
        <location evidence="1">Cell membrane</location>
        <topology evidence="1">Multi-pass membrane protein</topology>
    </subcellularLocation>
</comment>
<dbReference type="STRING" id="5353.A0A1Q3E1V0"/>
<feature type="transmembrane region" description="Helical" evidence="9">
    <location>
        <begin position="426"/>
        <end position="448"/>
    </location>
</feature>
<organism evidence="11 12">
    <name type="scientific">Lentinula edodes</name>
    <name type="common">Shiitake mushroom</name>
    <name type="synonym">Lentinus edodes</name>
    <dbReference type="NCBI Taxonomy" id="5353"/>
    <lineage>
        <taxon>Eukaryota</taxon>
        <taxon>Fungi</taxon>
        <taxon>Dikarya</taxon>
        <taxon>Basidiomycota</taxon>
        <taxon>Agaricomycotina</taxon>
        <taxon>Agaricomycetes</taxon>
        <taxon>Agaricomycetidae</taxon>
        <taxon>Agaricales</taxon>
        <taxon>Marasmiineae</taxon>
        <taxon>Omphalotaceae</taxon>
        <taxon>Lentinula</taxon>
    </lineage>
</organism>
<evidence type="ECO:0000256" key="5">
    <source>
        <dbReference type="ARBA" id="ARBA00022692"/>
    </source>
</evidence>
<feature type="transmembrane region" description="Helical" evidence="9">
    <location>
        <begin position="395"/>
        <end position="414"/>
    </location>
</feature>
<evidence type="ECO:0000256" key="4">
    <source>
        <dbReference type="ARBA" id="ARBA00022475"/>
    </source>
</evidence>
<feature type="domain" description="Major facilitator superfamily (MFS) profile" evidence="10">
    <location>
        <begin position="72"/>
        <end position="556"/>
    </location>
</feature>
<evidence type="ECO:0000313" key="11">
    <source>
        <dbReference type="EMBL" id="GAW01203.1"/>
    </source>
</evidence>
<evidence type="ECO:0000313" key="12">
    <source>
        <dbReference type="Proteomes" id="UP000188533"/>
    </source>
</evidence>
<dbReference type="Proteomes" id="UP000188533">
    <property type="component" value="Unassembled WGS sequence"/>
</dbReference>
<evidence type="ECO:0000256" key="7">
    <source>
        <dbReference type="ARBA" id="ARBA00023136"/>
    </source>
</evidence>
<protein>
    <submittedName>
        <fullName evidence="11">Membrane transporter</fullName>
    </submittedName>
</protein>
<evidence type="ECO:0000256" key="6">
    <source>
        <dbReference type="ARBA" id="ARBA00022989"/>
    </source>
</evidence>
<comment type="caution">
    <text evidence="11">The sequence shown here is derived from an EMBL/GenBank/DDBJ whole genome shotgun (WGS) entry which is preliminary data.</text>
</comment>
<feature type="transmembrane region" description="Helical" evidence="9">
    <location>
        <begin position="333"/>
        <end position="357"/>
    </location>
</feature>
<feature type="region of interest" description="Disordered" evidence="8">
    <location>
        <begin position="31"/>
        <end position="59"/>
    </location>
</feature>
<dbReference type="GO" id="GO:0022857">
    <property type="term" value="F:transmembrane transporter activity"/>
    <property type="evidence" value="ECO:0007669"/>
    <property type="project" value="InterPro"/>
</dbReference>
<dbReference type="SUPFAM" id="SSF103473">
    <property type="entry name" value="MFS general substrate transporter"/>
    <property type="match status" value="1"/>
</dbReference>
<dbReference type="InterPro" id="IPR004638">
    <property type="entry name" value="EmrB-like"/>
</dbReference>
<feature type="compositionally biased region" description="Basic and acidic residues" evidence="8">
    <location>
        <begin position="48"/>
        <end position="59"/>
    </location>
</feature>
<dbReference type="PANTHER" id="PTHR23501:SF102">
    <property type="entry name" value="DRUG TRANSPORTER, PUTATIVE (AFU_ORTHOLOGUE AFUA_3G08530)-RELATED"/>
    <property type="match status" value="1"/>
</dbReference>
<gene>
    <name evidence="11" type="ORF">LENED_002784</name>
</gene>
<dbReference type="GO" id="GO:0005886">
    <property type="term" value="C:plasma membrane"/>
    <property type="evidence" value="ECO:0007669"/>
    <property type="project" value="UniProtKB-SubCell"/>
</dbReference>
<proteinExistence type="inferred from homology"/>
<dbReference type="AlphaFoldDB" id="A0A1Q3E1V0"/>
<dbReference type="EMBL" id="BDGU01000053">
    <property type="protein sequence ID" value="GAW01203.1"/>
    <property type="molecule type" value="Genomic_DNA"/>
</dbReference>
<dbReference type="InterPro" id="IPR036259">
    <property type="entry name" value="MFS_trans_sf"/>
</dbReference>
<feature type="transmembrane region" description="Helical" evidence="9">
    <location>
        <begin position="222"/>
        <end position="244"/>
    </location>
</feature>
<sequence>MFMDSTFVIVWLYLLDFALLFTQIPRDAEQAATNQKESVPGTAPNTTGKKEPGQSWKENETHVLPQNRLPLVFLGFMCTIFLAAMDQTIIATALPTIVKDLGGGADYSWVGSAYLLAAASLSPLYGKLSDIIGRKPVLYGCILIFLIGSALCGAAQTMVWLIVCRAVQGIGGGGIIQLVNITISDIVPLKDRGKYGGLIGATWGIASVVGPLLGGVFTDHVSWRWCFFINLPTGGIAALILFFFLNLNPKPHKSLKVHVREFDFIGLGLIIAGVVCLLIGFNSSETKWDDAETISLITIGGVLLLMAGVYEIFTTKSAILPARLFKTRTTSIVLVSVFLHAICFFQGAYYLPLYYQILGASATGSGVRMLPFSLGSAFMSAISGIVVSKTREYRLVMWISWAIFVVGYGLMTMLDSHSNTAMKELYPFVAAIGIGCLFQTPLIALQAAMPLKDMATSTGAFGFIRTLGGTVGISVGQVIFSSTLSPRLAKIPNISIDTSSAALAESVTNLKNIPDATTRVAVIQAYSKSISSIWVVCTPIAGIGFLLVLWVRKYTLNRTIVRNEKQPVDAEKGQTPGDVKEQPAASNVSDDITIEGGEETSAKQEEV</sequence>
<dbReference type="CDD" id="cd17502">
    <property type="entry name" value="MFS_Azr1_MDR_like"/>
    <property type="match status" value="1"/>
</dbReference>
<comment type="similarity">
    <text evidence="2">Belongs to the major facilitator superfamily.</text>
</comment>
<dbReference type="InterPro" id="IPR011701">
    <property type="entry name" value="MFS"/>
</dbReference>
<reference evidence="11 12" key="1">
    <citation type="submission" date="2016-08" db="EMBL/GenBank/DDBJ databases">
        <authorList>
            <consortium name="Lentinula edodes genome sequencing consortium"/>
            <person name="Sakamoto Y."/>
            <person name="Nakade K."/>
            <person name="Sato S."/>
            <person name="Yoshida Y."/>
            <person name="Miyazaki K."/>
            <person name="Natsume S."/>
            <person name="Konno N."/>
        </authorList>
    </citation>
    <scope>NUCLEOTIDE SEQUENCE [LARGE SCALE GENOMIC DNA]</scope>
    <source>
        <strain evidence="11 12">NBRC 111202</strain>
    </source>
</reference>
<evidence type="ECO:0000256" key="1">
    <source>
        <dbReference type="ARBA" id="ARBA00004651"/>
    </source>
</evidence>
<keyword evidence="12" id="KW-1185">Reference proteome</keyword>
<feature type="transmembrane region" description="Helical" evidence="9">
    <location>
        <begin position="71"/>
        <end position="95"/>
    </location>
</feature>
<feature type="transmembrane region" description="Helical" evidence="9">
    <location>
        <begin position="532"/>
        <end position="551"/>
    </location>
</feature>
<dbReference type="Gene3D" id="1.20.1720.10">
    <property type="entry name" value="Multidrug resistance protein D"/>
    <property type="match status" value="1"/>
</dbReference>
<keyword evidence="6 9" id="KW-1133">Transmembrane helix</keyword>
<evidence type="ECO:0000256" key="3">
    <source>
        <dbReference type="ARBA" id="ARBA00022448"/>
    </source>
</evidence>
<name>A0A1Q3E1V0_LENED</name>
<reference evidence="11 12" key="2">
    <citation type="submission" date="2017-02" db="EMBL/GenBank/DDBJ databases">
        <title>A genome survey and senescence transcriptome analysis in Lentinula edodes.</title>
        <authorList>
            <person name="Sakamoto Y."/>
            <person name="Nakade K."/>
            <person name="Sato S."/>
            <person name="Yoshida Y."/>
            <person name="Miyazaki K."/>
            <person name="Natsume S."/>
            <person name="Konno N."/>
        </authorList>
    </citation>
    <scope>NUCLEOTIDE SEQUENCE [LARGE SCALE GENOMIC DNA]</scope>
    <source>
        <strain evidence="11 12">NBRC 111202</strain>
    </source>
</reference>
<dbReference type="PANTHER" id="PTHR23501">
    <property type="entry name" value="MAJOR FACILITATOR SUPERFAMILY"/>
    <property type="match status" value="1"/>
</dbReference>
<feature type="transmembrane region" description="Helical" evidence="9">
    <location>
        <begin position="195"/>
        <end position="216"/>
    </location>
</feature>
<feature type="transmembrane region" description="Helical" evidence="9">
    <location>
        <begin position="369"/>
        <end position="388"/>
    </location>
</feature>
<dbReference type="Pfam" id="PF07690">
    <property type="entry name" value="MFS_1"/>
    <property type="match status" value="1"/>
</dbReference>
<feature type="transmembrane region" description="Helical" evidence="9">
    <location>
        <begin position="460"/>
        <end position="480"/>
    </location>
</feature>
<keyword evidence="3" id="KW-0813">Transport</keyword>
<feature type="transmembrane region" description="Helical" evidence="9">
    <location>
        <begin position="293"/>
        <end position="313"/>
    </location>
</feature>
<feature type="transmembrane region" description="Helical" evidence="9">
    <location>
        <begin position="107"/>
        <end position="125"/>
    </location>
</feature>
<keyword evidence="5 9" id="KW-0812">Transmembrane</keyword>
<evidence type="ECO:0000256" key="2">
    <source>
        <dbReference type="ARBA" id="ARBA00008335"/>
    </source>
</evidence>
<keyword evidence="4" id="KW-1003">Cell membrane</keyword>
<evidence type="ECO:0000256" key="9">
    <source>
        <dbReference type="SAM" id="Phobius"/>
    </source>
</evidence>
<dbReference type="PROSITE" id="PS50850">
    <property type="entry name" value="MFS"/>
    <property type="match status" value="1"/>
</dbReference>